<keyword evidence="4" id="KW-0949">S-adenosyl-L-methionine</keyword>
<evidence type="ECO:0000256" key="5">
    <source>
        <dbReference type="ARBA" id="ARBA00047942"/>
    </source>
</evidence>
<evidence type="ECO:0000313" key="8">
    <source>
        <dbReference type="EMBL" id="RHF72157.1"/>
    </source>
</evidence>
<organism evidence="8 9">
    <name type="scientific">Fusobacterium mortiferum</name>
    <dbReference type="NCBI Taxonomy" id="850"/>
    <lineage>
        <taxon>Bacteria</taxon>
        <taxon>Fusobacteriati</taxon>
        <taxon>Fusobacteriota</taxon>
        <taxon>Fusobacteriia</taxon>
        <taxon>Fusobacteriales</taxon>
        <taxon>Fusobacteriaceae</taxon>
        <taxon>Fusobacterium</taxon>
    </lineage>
</organism>
<dbReference type="SUPFAM" id="SSF53335">
    <property type="entry name" value="S-adenosyl-L-methionine-dependent methyltransferases"/>
    <property type="match status" value="1"/>
</dbReference>
<dbReference type="PANTHER" id="PTHR33841:SF1">
    <property type="entry name" value="DNA METHYLTRANSFERASE A"/>
    <property type="match status" value="1"/>
</dbReference>
<dbReference type="GO" id="GO:0032259">
    <property type="term" value="P:methylation"/>
    <property type="evidence" value="ECO:0007669"/>
    <property type="project" value="UniProtKB-KW"/>
</dbReference>
<dbReference type="Gene3D" id="3.40.50.150">
    <property type="entry name" value="Vaccinia Virus protein VP39"/>
    <property type="match status" value="1"/>
</dbReference>
<dbReference type="InterPro" id="IPR050953">
    <property type="entry name" value="N4_N6_ade-DNA_methylase"/>
</dbReference>
<comment type="catalytic activity">
    <reaction evidence="5">
        <text>a 2'-deoxyadenosine in DNA + S-adenosyl-L-methionine = an N(6)-methyl-2'-deoxyadenosine in DNA + S-adenosyl-L-homocysteine + H(+)</text>
        <dbReference type="Rhea" id="RHEA:15197"/>
        <dbReference type="Rhea" id="RHEA-COMP:12418"/>
        <dbReference type="Rhea" id="RHEA-COMP:12419"/>
        <dbReference type="ChEBI" id="CHEBI:15378"/>
        <dbReference type="ChEBI" id="CHEBI:57856"/>
        <dbReference type="ChEBI" id="CHEBI:59789"/>
        <dbReference type="ChEBI" id="CHEBI:90615"/>
        <dbReference type="ChEBI" id="CHEBI:90616"/>
        <dbReference type="EC" id="2.1.1.72"/>
    </reaction>
</comment>
<dbReference type="EC" id="2.1.1.72" evidence="1"/>
<dbReference type="Proteomes" id="UP000284676">
    <property type="component" value="Unassembled WGS sequence"/>
</dbReference>
<evidence type="ECO:0000256" key="2">
    <source>
        <dbReference type="ARBA" id="ARBA00022603"/>
    </source>
</evidence>
<dbReference type="InterPro" id="IPR011639">
    <property type="entry name" value="MethylTrfase_TaqI-like_dom"/>
</dbReference>
<evidence type="ECO:0000256" key="6">
    <source>
        <dbReference type="SAM" id="Coils"/>
    </source>
</evidence>
<feature type="coiled-coil region" evidence="6">
    <location>
        <begin position="435"/>
        <end position="462"/>
    </location>
</feature>
<keyword evidence="6" id="KW-0175">Coiled coil</keyword>
<evidence type="ECO:0000313" key="9">
    <source>
        <dbReference type="Proteomes" id="UP000284676"/>
    </source>
</evidence>
<dbReference type="RefSeq" id="WP_118234413.1">
    <property type="nucleotide sequence ID" value="NZ_QRHL01000010.1"/>
</dbReference>
<evidence type="ECO:0000256" key="1">
    <source>
        <dbReference type="ARBA" id="ARBA00011900"/>
    </source>
</evidence>
<feature type="domain" description="Type II methyltransferase M.TaqI-like" evidence="7">
    <location>
        <begin position="346"/>
        <end position="588"/>
    </location>
</feature>
<reference evidence="8 9" key="1">
    <citation type="submission" date="2018-08" db="EMBL/GenBank/DDBJ databases">
        <title>A genome reference for cultivated species of the human gut microbiota.</title>
        <authorList>
            <person name="Zou Y."/>
            <person name="Xue W."/>
            <person name="Luo G."/>
        </authorList>
    </citation>
    <scope>NUCLEOTIDE SEQUENCE [LARGE SCALE GENOMIC DNA]</scope>
    <source>
        <strain evidence="8 9">AM25-1</strain>
    </source>
</reference>
<dbReference type="InterPro" id="IPR029063">
    <property type="entry name" value="SAM-dependent_MTases_sf"/>
</dbReference>
<dbReference type="PRINTS" id="PR00507">
    <property type="entry name" value="N12N6MTFRASE"/>
</dbReference>
<dbReference type="PANTHER" id="PTHR33841">
    <property type="entry name" value="DNA METHYLTRANSFERASE YEEA-RELATED"/>
    <property type="match status" value="1"/>
</dbReference>
<evidence type="ECO:0000259" key="7">
    <source>
        <dbReference type="Pfam" id="PF07669"/>
    </source>
</evidence>
<gene>
    <name evidence="8" type="primary">pglX</name>
    <name evidence="8" type="ORF">DW663_07340</name>
</gene>
<dbReference type="NCBIfam" id="NF033452">
    <property type="entry name" value="BREX_1_MTaseX"/>
    <property type="match status" value="1"/>
</dbReference>
<keyword evidence="3 8" id="KW-0808">Transferase</keyword>
<sequence length="1233" mass="145039">MDKGSLKVFAIEARRDLMEKVKARLDFLGITSKWIDKRGVNFLSGNVLEIGDNRYKKSSYDDLVKKYESIGYEQLIEESAYIWFNRLVALAYMEANGYIDEKMIFSNGSKIVSGIIDDYYEADFFDNMEEEDQERLHNLRDRHKTEDMYTMLIEEKCNELHKIMPFMFDKKGGYSDILFPAGLFTSNSVLVRLREEFEKAKEKNEEGEDVIPVEIIGWLYQYYNQDKREVIYDGSLKKAKITKDYIAPATQLFTPHWIVKYMAENSLGKLAIENLKVSPELKRNWKYYIDNEIDNNIERLNVEDIKIIDPSMGSGHILTYSFDMLYEIYEDLGWSRKDAVLSILKNNLYGLEIDKRAGQLASFAIMMKGREKFPRLLKVLERLEDEEKFDLNTLWIDESNDISQEMRKLINSNSLKNLEILIDNFTDAKEYGSILKLTSLDIAQAKDELEKLIEIYKRQGQLTLLSTSNQLDFSVVDINFEKECRIIKKLIQQQKIMTDIYDVTITNPPYMGNVRMNDKLKDYINNYYPDVKSDLFAVFFIKCCEMTKEKGHLGFMSPFVWMFIKSYEELRRFFIEEKTITSLVQLEYSSFEDATVPICTFTLQNYLTNKNGEYIRLSDFKGAKNQSIKTLEAIKNSKCNWRYKTNQLNFLKIPSYPIAYWITEKIINIFSNDTLITKAEAKKGLFTGDNNRFLRLFWEVSKNNIFYHCSSKEESFFSNLKWYPILKGGEYRKWYGNREYLLNYQNDGRELKEYKGYGERNPNFYFKMGLSWSKVSSSKFSIRISEKGFLYDDAGPLLFIISNENLKKILAYLNSKIVSLILQIINPTLVFQPGNINILPYLDFKNKELDILVQQNIDIAKEEWDSRETSWDFETLYLAKGNSIESAYNDYCNHWRDNFVTMHKNEEELNKIFIDIYDLNDEMDNFVSFEDITLLKKEAEVEEILIPAQHIADIEEKEKTSEGYLYNRGVKLEFDKLELVKQFLSYAVGCIMGRYSIDKKGLIIANSDDVLEIDKSSIYIKDENGEIRHHIENPRFIPDSYGIIPITSEKVFDNDIVTKVIEFVEALYGKENLEKNLEFICNALGRKGDEKYDTTLRNYFIKDFYTDHLQRYQKRPIYWLMNSGKKNGFSALIYLHRYKKNSVARVRTEYLLPYQDKLENLRAYYERITFDDGASAKEKKQAEKSLKELDAMLKELRDYANEVKHIAELKIDLDLDDGVKVNYEKFGKVLKKI</sequence>
<evidence type="ECO:0000256" key="3">
    <source>
        <dbReference type="ARBA" id="ARBA00022679"/>
    </source>
</evidence>
<name>A0A414PUA2_FUSMR</name>
<accession>A0A414PUA2</accession>
<proteinExistence type="predicted"/>
<dbReference type="GO" id="GO:0006304">
    <property type="term" value="P:DNA modification"/>
    <property type="evidence" value="ECO:0007669"/>
    <property type="project" value="InterPro"/>
</dbReference>
<protein>
    <recommendedName>
        <fullName evidence="1">site-specific DNA-methyltransferase (adenine-specific)</fullName>
        <ecNumber evidence="1">2.1.1.72</ecNumber>
    </recommendedName>
</protein>
<dbReference type="InterPro" id="IPR047939">
    <property type="entry name" value="BREX_1_PglX"/>
</dbReference>
<dbReference type="AlphaFoldDB" id="A0A414PUA2"/>
<keyword evidence="2 8" id="KW-0489">Methyltransferase</keyword>
<comment type="caution">
    <text evidence="8">The sequence shown here is derived from an EMBL/GenBank/DDBJ whole genome shotgun (WGS) entry which is preliminary data.</text>
</comment>
<dbReference type="EMBL" id="QRHL01000010">
    <property type="protein sequence ID" value="RHF72157.1"/>
    <property type="molecule type" value="Genomic_DNA"/>
</dbReference>
<dbReference type="GO" id="GO:0009007">
    <property type="term" value="F:site-specific DNA-methyltransferase (adenine-specific) activity"/>
    <property type="evidence" value="ECO:0007669"/>
    <property type="project" value="UniProtKB-EC"/>
</dbReference>
<evidence type="ECO:0000256" key="4">
    <source>
        <dbReference type="ARBA" id="ARBA00022691"/>
    </source>
</evidence>
<dbReference type="Pfam" id="PF07669">
    <property type="entry name" value="Eco57I"/>
    <property type="match status" value="1"/>
</dbReference>